<dbReference type="Proteomes" id="UP000737171">
    <property type="component" value="Unassembled WGS sequence"/>
</dbReference>
<dbReference type="InterPro" id="IPR009056">
    <property type="entry name" value="Cyt_c-like_dom"/>
</dbReference>
<keyword evidence="7" id="KW-0732">Signal</keyword>
<dbReference type="PROSITE" id="PS51007">
    <property type="entry name" value="CYTC"/>
    <property type="match status" value="1"/>
</dbReference>
<gene>
    <name evidence="9" type="ORF">HLB44_04330</name>
</gene>
<evidence type="ECO:0000313" key="10">
    <source>
        <dbReference type="Proteomes" id="UP000737171"/>
    </source>
</evidence>
<keyword evidence="2 6" id="KW-0349">Heme</keyword>
<dbReference type="InterPro" id="IPR050597">
    <property type="entry name" value="Cytochrome_c_Oxidase_Subunit"/>
</dbReference>
<evidence type="ECO:0000259" key="8">
    <source>
        <dbReference type="PROSITE" id="PS51007"/>
    </source>
</evidence>
<evidence type="ECO:0000256" key="1">
    <source>
        <dbReference type="ARBA" id="ARBA00022448"/>
    </source>
</evidence>
<keyword evidence="10" id="KW-1185">Reference proteome</keyword>
<dbReference type="PANTHER" id="PTHR33751">
    <property type="entry name" value="CBB3-TYPE CYTOCHROME C OXIDASE SUBUNIT FIXP"/>
    <property type="match status" value="1"/>
</dbReference>
<keyword evidence="1" id="KW-0813">Transport</keyword>
<proteinExistence type="predicted"/>
<protein>
    <submittedName>
        <fullName evidence="9">C-type cytochrome</fullName>
    </submittedName>
</protein>
<feature type="chain" id="PRO_5046089966" evidence="7">
    <location>
        <begin position="23"/>
        <end position="106"/>
    </location>
</feature>
<accession>A0ABX2EBQ0</accession>
<feature type="domain" description="Cytochrome c" evidence="8">
    <location>
        <begin position="17"/>
        <end position="105"/>
    </location>
</feature>
<evidence type="ECO:0000256" key="4">
    <source>
        <dbReference type="ARBA" id="ARBA00022982"/>
    </source>
</evidence>
<reference evidence="9 10" key="1">
    <citation type="submission" date="2020-05" db="EMBL/GenBank/DDBJ databases">
        <title>Aquincola sp. isolate from soil.</title>
        <authorList>
            <person name="Han J."/>
            <person name="Kim D.-U."/>
        </authorList>
    </citation>
    <scope>NUCLEOTIDE SEQUENCE [LARGE SCALE GENOMIC DNA]</scope>
    <source>
        <strain evidence="9 10">S2</strain>
    </source>
</reference>
<evidence type="ECO:0000256" key="3">
    <source>
        <dbReference type="ARBA" id="ARBA00022723"/>
    </source>
</evidence>
<comment type="caution">
    <text evidence="9">The sequence shown here is derived from an EMBL/GenBank/DDBJ whole genome shotgun (WGS) entry which is preliminary data.</text>
</comment>
<keyword evidence="4" id="KW-0249">Electron transport</keyword>
<name>A0ABX2EBQ0_9BURK</name>
<keyword evidence="3 6" id="KW-0479">Metal-binding</keyword>
<dbReference type="Gene3D" id="1.10.760.10">
    <property type="entry name" value="Cytochrome c-like domain"/>
    <property type="match status" value="1"/>
</dbReference>
<evidence type="ECO:0000256" key="6">
    <source>
        <dbReference type="PROSITE-ProRule" id="PRU00433"/>
    </source>
</evidence>
<evidence type="ECO:0000256" key="5">
    <source>
        <dbReference type="ARBA" id="ARBA00023004"/>
    </source>
</evidence>
<dbReference type="InterPro" id="IPR036909">
    <property type="entry name" value="Cyt_c-like_dom_sf"/>
</dbReference>
<evidence type="ECO:0000256" key="2">
    <source>
        <dbReference type="ARBA" id="ARBA00022617"/>
    </source>
</evidence>
<evidence type="ECO:0000256" key="7">
    <source>
        <dbReference type="SAM" id="SignalP"/>
    </source>
</evidence>
<sequence>MKLLRTLVPALAVALPGAAAQAADDVQQLRIAALAATCANCHGTAGAAVDKSVVPGLAGLQPAYFVTQMKEFRGSGRNATVMHQIAKGYSEAQIEQLAAYFAAQKR</sequence>
<organism evidence="9 10">
    <name type="scientific">Pseudaquabacterium terrae</name>
    <dbReference type="NCBI Taxonomy" id="2732868"/>
    <lineage>
        <taxon>Bacteria</taxon>
        <taxon>Pseudomonadati</taxon>
        <taxon>Pseudomonadota</taxon>
        <taxon>Betaproteobacteria</taxon>
        <taxon>Burkholderiales</taxon>
        <taxon>Sphaerotilaceae</taxon>
        <taxon>Pseudaquabacterium</taxon>
    </lineage>
</organism>
<dbReference type="PANTHER" id="PTHR33751:SF9">
    <property type="entry name" value="CYTOCHROME C4"/>
    <property type="match status" value="1"/>
</dbReference>
<keyword evidence="5 6" id="KW-0408">Iron</keyword>
<dbReference type="EMBL" id="JABRWJ010000001">
    <property type="protein sequence ID" value="NRF66202.1"/>
    <property type="molecule type" value="Genomic_DNA"/>
</dbReference>
<dbReference type="RefSeq" id="WP_173120915.1">
    <property type="nucleotide sequence ID" value="NZ_JABRWJ010000001.1"/>
</dbReference>
<evidence type="ECO:0000313" key="9">
    <source>
        <dbReference type="EMBL" id="NRF66202.1"/>
    </source>
</evidence>
<dbReference type="SUPFAM" id="SSF46626">
    <property type="entry name" value="Cytochrome c"/>
    <property type="match status" value="1"/>
</dbReference>
<dbReference type="Pfam" id="PF00034">
    <property type="entry name" value="Cytochrom_C"/>
    <property type="match status" value="1"/>
</dbReference>
<feature type="signal peptide" evidence="7">
    <location>
        <begin position="1"/>
        <end position="22"/>
    </location>
</feature>